<dbReference type="AlphaFoldDB" id="A0A919TSZ8"/>
<keyword evidence="1" id="KW-0677">Repeat</keyword>
<dbReference type="Gene3D" id="1.25.40.10">
    <property type="entry name" value="Tetratricopeptide repeat domain"/>
    <property type="match status" value="2"/>
</dbReference>
<name>A0A919TSZ8_9ACTN</name>
<protein>
    <recommendedName>
        <fullName evidence="6">Tetratricopeptide repeat protein</fullName>
    </recommendedName>
</protein>
<dbReference type="InterPro" id="IPR011990">
    <property type="entry name" value="TPR-like_helical_dom_sf"/>
</dbReference>
<evidence type="ECO:0000313" key="4">
    <source>
        <dbReference type="EMBL" id="GIF20749.1"/>
    </source>
</evidence>
<feature type="transmembrane region" description="Helical" evidence="3">
    <location>
        <begin position="226"/>
        <end position="244"/>
    </location>
</feature>
<proteinExistence type="predicted"/>
<dbReference type="InterPro" id="IPR050498">
    <property type="entry name" value="Ycf3"/>
</dbReference>
<dbReference type="Pfam" id="PF13432">
    <property type="entry name" value="TPR_16"/>
    <property type="match status" value="2"/>
</dbReference>
<comment type="caution">
    <text evidence="4">The sequence shown here is derived from an EMBL/GenBank/DDBJ whole genome shotgun (WGS) entry which is preliminary data.</text>
</comment>
<feature type="transmembrane region" description="Helical" evidence="3">
    <location>
        <begin position="317"/>
        <end position="337"/>
    </location>
</feature>
<dbReference type="SMART" id="SM00028">
    <property type="entry name" value="TPR"/>
    <property type="match status" value="4"/>
</dbReference>
<keyword evidence="3" id="KW-0812">Transmembrane</keyword>
<evidence type="ECO:0000256" key="3">
    <source>
        <dbReference type="SAM" id="Phobius"/>
    </source>
</evidence>
<organism evidence="4 5">
    <name type="scientific">Paractinoplanes tereljensis</name>
    <dbReference type="NCBI Taxonomy" id="571912"/>
    <lineage>
        <taxon>Bacteria</taxon>
        <taxon>Bacillati</taxon>
        <taxon>Actinomycetota</taxon>
        <taxon>Actinomycetes</taxon>
        <taxon>Micromonosporales</taxon>
        <taxon>Micromonosporaceae</taxon>
        <taxon>Paractinoplanes</taxon>
    </lineage>
</organism>
<evidence type="ECO:0000256" key="2">
    <source>
        <dbReference type="ARBA" id="ARBA00022803"/>
    </source>
</evidence>
<accession>A0A919TSZ8</accession>
<gene>
    <name evidence="4" type="ORF">Ate02nite_34790</name>
</gene>
<keyword evidence="2" id="KW-0802">TPR repeat</keyword>
<dbReference type="RefSeq" id="WP_203806620.1">
    <property type="nucleotide sequence ID" value="NZ_BOMY01000022.1"/>
</dbReference>
<sequence>MTFDDAYWQAQRLAQVGRYEEAERIARDGLAADPQDARLLTLLASVLRLRREYASALLTVTAAIEAAPHSADAHAERAECLLLLIRSKEAVEAATEAVRLAPNDPAGHLVLARALASTRDYDRARQVAAYGLSMAPRSVEALLTVADVERDAGNREAATAAAQAALAIDPENAYGRWLIAMLDAERLNVRRSMRGLRDVARDNPARPDLISMTWPIRGVLSGLRRGLAVGALLVCACLIAGHWWTHAVTFARILSAVLAAVLAGFTARVLLPAGKLPWRCLPLLPPLMRRANIAGLAVVAVAVLFLVAHSVTGGWGWALAALLLAPVLWGLSWLELLSAGFDDPGYRQAFRDLAGEFREWWQTTKKDLREAWSDTPKPPDRNGDHR</sequence>
<feature type="transmembrane region" description="Helical" evidence="3">
    <location>
        <begin position="291"/>
        <end position="311"/>
    </location>
</feature>
<evidence type="ECO:0000313" key="5">
    <source>
        <dbReference type="Proteomes" id="UP000623608"/>
    </source>
</evidence>
<dbReference type="InterPro" id="IPR019734">
    <property type="entry name" value="TPR_rpt"/>
</dbReference>
<feature type="transmembrane region" description="Helical" evidence="3">
    <location>
        <begin position="250"/>
        <end position="271"/>
    </location>
</feature>
<keyword evidence="5" id="KW-1185">Reference proteome</keyword>
<dbReference type="PANTHER" id="PTHR44858">
    <property type="entry name" value="TETRATRICOPEPTIDE REPEAT PROTEIN 6"/>
    <property type="match status" value="1"/>
</dbReference>
<dbReference type="PANTHER" id="PTHR44858:SF1">
    <property type="entry name" value="UDP-N-ACETYLGLUCOSAMINE--PEPTIDE N-ACETYLGLUCOSAMINYLTRANSFERASE SPINDLY-RELATED"/>
    <property type="match status" value="1"/>
</dbReference>
<dbReference type="SUPFAM" id="SSF48452">
    <property type="entry name" value="TPR-like"/>
    <property type="match status" value="1"/>
</dbReference>
<reference evidence="4" key="1">
    <citation type="submission" date="2021-01" db="EMBL/GenBank/DDBJ databases">
        <title>Whole genome shotgun sequence of Actinoplanes tereljensis NBRC 105297.</title>
        <authorList>
            <person name="Komaki H."/>
            <person name="Tamura T."/>
        </authorList>
    </citation>
    <scope>NUCLEOTIDE SEQUENCE</scope>
    <source>
        <strain evidence="4">NBRC 105297</strain>
    </source>
</reference>
<dbReference type="Proteomes" id="UP000623608">
    <property type="component" value="Unassembled WGS sequence"/>
</dbReference>
<keyword evidence="3" id="KW-1133">Transmembrane helix</keyword>
<evidence type="ECO:0000256" key="1">
    <source>
        <dbReference type="ARBA" id="ARBA00022737"/>
    </source>
</evidence>
<dbReference type="EMBL" id="BOMY01000022">
    <property type="protein sequence ID" value="GIF20749.1"/>
    <property type="molecule type" value="Genomic_DNA"/>
</dbReference>
<keyword evidence="3" id="KW-0472">Membrane</keyword>
<evidence type="ECO:0008006" key="6">
    <source>
        <dbReference type="Google" id="ProtNLM"/>
    </source>
</evidence>